<dbReference type="Gene3D" id="3.30.429.10">
    <property type="entry name" value="Macrophage Migration Inhibitory Factor"/>
    <property type="match status" value="1"/>
</dbReference>
<dbReference type="OrthoDB" id="9799841at2"/>
<dbReference type="PANTHER" id="PTHR35530:SF1">
    <property type="entry name" value="2-HYDROXYMUCONATE TAUTOMERASE"/>
    <property type="match status" value="1"/>
</dbReference>
<dbReference type="Proteomes" id="UP000029995">
    <property type="component" value="Unassembled WGS sequence"/>
</dbReference>
<proteinExistence type="inferred from homology"/>
<protein>
    <recommendedName>
        <fullName evidence="4">Tautomerase</fullName>
        <ecNumber evidence="4">5.3.2.-</ecNumber>
    </recommendedName>
</protein>
<feature type="active site" description="Proton acceptor; via imino nitrogen" evidence="3">
    <location>
        <position position="2"/>
    </location>
</feature>
<evidence type="ECO:0000256" key="2">
    <source>
        <dbReference type="ARBA" id="ARBA00023235"/>
    </source>
</evidence>
<evidence type="ECO:0000313" key="7">
    <source>
        <dbReference type="Proteomes" id="UP000029995"/>
    </source>
</evidence>
<reference evidence="6 7" key="1">
    <citation type="submission" date="2014-01" db="EMBL/GenBank/DDBJ databases">
        <title>Genome sequence determination for a cystic fibrosis isolate, Inquilinus limosus.</title>
        <authorList>
            <person name="Pino M."/>
            <person name="Di Conza J."/>
            <person name="Gutkind G."/>
        </authorList>
    </citation>
    <scope>NUCLEOTIDE SEQUENCE [LARGE SCALE GENOMIC DNA]</scope>
    <source>
        <strain evidence="6 7">MP06</strain>
    </source>
</reference>
<dbReference type="Pfam" id="PF01361">
    <property type="entry name" value="Tautomerase"/>
    <property type="match status" value="1"/>
</dbReference>
<evidence type="ECO:0000256" key="1">
    <source>
        <dbReference type="ARBA" id="ARBA00006723"/>
    </source>
</evidence>
<dbReference type="InterPro" id="IPR004370">
    <property type="entry name" value="4-OT-like_dom"/>
</dbReference>
<dbReference type="PANTHER" id="PTHR35530">
    <property type="entry name" value="TAUTOMERASE-RELATED"/>
    <property type="match status" value="1"/>
</dbReference>
<gene>
    <name evidence="6" type="ORF">P409_17385</name>
</gene>
<keyword evidence="2 4" id="KW-0413">Isomerase</keyword>
<dbReference type="EMBL" id="JANX01000218">
    <property type="protein sequence ID" value="KGM33154.1"/>
    <property type="molecule type" value="Genomic_DNA"/>
</dbReference>
<feature type="domain" description="4-oxalocrotonate tautomerase-like" evidence="5">
    <location>
        <begin position="2"/>
        <end position="67"/>
    </location>
</feature>
<dbReference type="InterPro" id="IPR018191">
    <property type="entry name" value="4-OT"/>
</dbReference>
<dbReference type="SUPFAM" id="SSF55331">
    <property type="entry name" value="Tautomerase/MIF"/>
    <property type="match status" value="1"/>
</dbReference>
<comment type="similarity">
    <text evidence="1 4">Belongs to the 4-oxalocrotonate tautomerase family.</text>
</comment>
<dbReference type="GO" id="GO:0016853">
    <property type="term" value="F:isomerase activity"/>
    <property type="evidence" value="ECO:0007669"/>
    <property type="project" value="UniProtKB-UniRule"/>
</dbReference>
<evidence type="ECO:0000256" key="4">
    <source>
        <dbReference type="RuleBase" id="RU362032"/>
    </source>
</evidence>
<dbReference type="NCBIfam" id="TIGR00013">
    <property type="entry name" value="taut"/>
    <property type="match status" value="1"/>
</dbReference>
<dbReference type="RefSeq" id="WP_034840160.1">
    <property type="nucleotide sequence ID" value="NZ_JANX01000218.1"/>
</dbReference>
<dbReference type="EC" id="5.3.2.-" evidence="4"/>
<evidence type="ECO:0000313" key="6">
    <source>
        <dbReference type="EMBL" id="KGM33154.1"/>
    </source>
</evidence>
<comment type="caution">
    <text evidence="6">The sequence shown here is derived from an EMBL/GenBank/DDBJ whole genome shotgun (WGS) entry which is preliminary data.</text>
</comment>
<sequence length="78" mass="8459">MPMVTIQVTREGSSPDRRAVTAEEKAALIQGVSQLLLDVLNKPLDATFVVIEEVPMENWGVGGLPVAEYRRQLAAKPG</sequence>
<organism evidence="6 7">
    <name type="scientific">Inquilinus limosus MP06</name>
    <dbReference type="NCBI Taxonomy" id="1398085"/>
    <lineage>
        <taxon>Bacteria</taxon>
        <taxon>Pseudomonadati</taxon>
        <taxon>Pseudomonadota</taxon>
        <taxon>Alphaproteobacteria</taxon>
        <taxon>Rhodospirillales</taxon>
        <taxon>Rhodospirillaceae</taxon>
        <taxon>Inquilinus</taxon>
    </lineage>
</organism>
<evidence type="ECO:0000256" key="3">
    <source>
        <dbReference type="PIRSR" id="PIRSR618191-1"/>
    </source>
</evidence>
<evidence type="ECO:0000259" key="5">
    <source>
        <dbReference type="Pfam" id="PF01361"/>
    </source>
</evidence>
<dbReference type="InterPro" id="IPR014347">
    <property type="entry name" value="Tautomerase/MIF_sf"/>
</dbReference>
<accession>A0A0A0D4W9</accession>
<dbReference type="AlphaFoldDB" id="A0A0A0D4W9"/>
<name>A0A0A0D4W9_9PROT</name>